<dbReference type="SUPFAM" id="SSF55961">
    <property type="entry name" value="Bet v1-like"/>
    <property type="match status" value="1"/>
</dbReference>
<dbReference type="InterPro" id="IPR023393">
    <property type="entry name" value="START-like_dom_sf"/>
</dbReference>
<proteinExistence type="inferred from homology"/>
<evidence type="ECO:0000313" key="3">
    <source>
        <dbReference type="EMBL" id="OEJ69402.1"/>
    </source>
</evidence>
<dbReference type="STRING" id="28181.BEN30_03050"/>
<dbReference type="Gene3D" id="3.30.530.20">
    <property type="match status" value="1"/>
</dbReference>
<dbReference type="PANTHER" id="PTHR12901">
    <property type="entry name" value="SPERM PROTEIN HOMOLOG"/>
    <property type="match status" value="1"/>
</dbReference>
<dbReference type="CDD" id="cd07813">
    <property type="entry name" value="COQ10p_like"/>
    <property type="match status" value="1"/>
</dbReference>
<protein>
    <recommendedName>
        <fullName evidence="2">Coenzyme Q-binding protein COQ10 START domain-containing protein</fullName>
    </recommendedName>
</protein>
<dbReference type="PANTHER" id="PTHR12901:SF10">
    <property type="entry name" value="COENZYME Q-BINDING PROTEIN COQ10, MITOCHONDRIAL"/>
    <property type="match status" value="1"/>
</dbReference>
<feature type="domain" description="Coenzyme Q-binding protein COQ10 START" evidence="2">
    <location>
        <begin position="14"/>
        <end position="134"/>
    </location>
</feature>
<dbReference type="GO" id="GO:0045333">
    <property type="term" value="P:cellular respiration"/>
    <property type="evidence" value="ECO:0007669"/>
    <property type="project" value="InterPro"/>
</dbReference>
<dbReference type="OrthoDB" id="9804759at2"/>
<dbReference type="Pfam" id="PF03364">
    <property type="entry name" value="Polyketide_cyc"/>
    <property type="match status" value="1"/>
</dbReference>
<evidence type="ECO:0000313" key="4">
    <source>
        <dbReference type="Proteomes" id="UP000095347"/>
    </source>
</evidence>
<comment type="caution">
    <text evidence="3">The sequence shown here is derived from an EMBL/GenBank/DDBJ whole genome shotgun (WGS) entry which is preliminary data.</text>
</comment>
<gene>
    <name evidence="3" type="ORF">BEN30_03050</name>
</gene>
<comment type="similarity">
    <text evidence="1">Belongs to the ribosome association toxin RatA family.</text>
</comment>
<reference evidence="4" key="1">
    <citation type="submission" date="2016-07" db="EMBL/GenBank/DDBJ databases">
        <authorList>
            <person name="Florea S."/>
            <person name="Webb J.S."/>
            <person name="Jaromczyk J."/>
            <person name="Schardl C.L."/>
        </authorList>
    </citation>
    <scope>NUCLEOTIDE SEQUENCE [LARGE SCALE GENOMIC DNA]</scope>
    <source>
        <strain evidence="4">MV-1</strain>
    </source>
</reference>
<dbReference type="Proteomes" id="UP000095347">
    <property type="component" value="Unassembled WGS sequence"/>
</dbReference>
<dbReference type="GO" id="GO:0048039">
    <property type="term" value="F:ubiquinone binding"/>
    <property type="evidence" value="ECO:0007669"/>
    <property type="project" value="InterPro"/>
</dbReference>
<dbReference type="AlphaFoldDB" id="A0A1E5QBJ1"/>
<accession>A0A1E5QBJ1</accession>
<organism evidence="3 4">
    <name type="scientific">Magnetovibrio blakemorei</name>
    <dbReference type="NCBI Taxonomy" id="28181"/>
    <lineage>
        <taxon>Bacteria</taxon>
        <taxon>Pseudomonadati</taxon>
        <taxon>Pseudomonadota</taxon>
        <taxon>Alphaproteobacteria</taxon>
        <taxon>Rhodospirillales</taxon>
        <taxon>Magnetovibrionaceae</taxon>
        <taxon>Magnetovibrio</taxon>
    </lineage>
</organism>
<name>A0A1E5QBJ1_9PROT</name>
<dbReference type="EMBL" id="MCGG01000007">
    <property type="protein sequence ID" value="OEJ69402.1"/>
    <property type="molecule type" value="Genomic_DNA"/>
</dbReference>
<evidence type="ECO:0000259" key="2">
    <source>
        <dbReference type="Pfam" id="PF03364"/>
    </source>
</evidence>
<sequence length="144" mass="16774">MASYSETRRLEGLSAEQMFDLVLDVAKYPEFLPWCVATRVKSRSETEMVADMAVGFKMLREKYTSHVHWDRPHHIHIKDAGGPFKFLETDWLFRDTEGGCEIDFRIDFEFRSALLESVMGRIFTEAAHKMMAAFVTRAKDIYLI</sequence>
<dbReference type="InterPro" id="IPR044996">
    <property type="entry name" value="COQ10-like"/>
</dbReference>
<evidence type="ECO:0000256" key="1">
    <source>
        <dbReference type="ARBA" id="ARBA00008918"/>
    </source>
</evidence>
<keyword evidence="4" id="KW-1185">Reference proteome</keyword>
<dbReference type="RefSeq" id="WP_069956554.1">
    <property type="nucleotide sequence ID" value="NZ_MCGG01000007.1"/>
</dbReference>
<dbReference type="InterPro" id="IPR005031">
    <property type="entry name" value="COQ10_START"/>
</dbReference>